<protein>
    <submittedName>
        <fullName evidence="1">Uncharacterized protein</fullName>
    </submittedName>
</protein>
<dbReference type="Proteomes" id="UP001054945">
    <property type="component" value="Unassembled WGS sequence"/>
</dbReference>
<organism evidence="1 2">
    <name type="scientific">Caerostris extrusa</name>
    <name type="common">Bark spider</name>
    <name type="synonym">Caerostris bankana</name>
    <dbReference type="NCBI Taxonomy" id="172846"/>
    <lineage>
        <taxon>Eukaryota</taxon>
        <taxon>Metazoa</taxon>
        <taxon>Ecdysozoa</taxon>
        <taxon>Arthropoda</taxon>
        <taxon>Chelicerata</taxon>
        <taxon>Arachnida</taxon>
        <taxon>Araneae</taxon>
        <taxon>Araneomorphae</taxon>
        <taxon>Entelegynae</taxon>
        <taxon>Araneoidea</taxon>
        <taxon>Araneidae</taxon>
        <taxon>Caerostris</taxon>
    </lineage>
</organism>
<reference evidence="1 2" key="1">
    <citation type="submission" date="2021-06" db="EMBL/GenBank/DDBJ databases">
        <title>Caerostris extrusa draft genome.</title>
        <authorList>
            <person name="Kono N."/>
            <person name="Arakawa K."/>
        </authorList>
    </citation>
    <scope>NUCLEOTIDE SEQUENCE [LARGE SCALE GENOMIC DNA]</scope>
</reference>
<keyword evidence="2" id="KW-1185">Reference proteome</keyword>
<accession>A0AAV4SGK5</accession>
<proteinExistence type="predicted"/>
<gene>
    <name evidence="1" type="ORF">CEXT_523181</name>
</gene>
<evidence type="ECO:0000313" key="2">
    <source>
        <dbReference type="Proteomes" id="UP001054945"/>
    </source>
</evidence>
<dbReference type="EMBL" id="BPLR01009516">
    <property type="protein sequence ID" value="GIY32474.1"/>
    <property type="molecule type" value="Genomic_DNA"/>
</dbReference>
<comment type="caution">
    <text evidence="1">The sequence shown here is derived from an EMBL/GenBank/DDBJ whole genome shotgun (WGS) entry which is preliminary data.</text>
</comment>
<evidence type="ECO:0000313" key="1">
    <source>
        <dbReference type="EMBL" id="GIY32474.1"/>
    </source>
</evidence>
<sequence>MFLGRKASRTNIHFLPDRCAFAPGLWVQFRGMEADRKRIKRKESWCWNISALSCACSSSQQQLPLTHILSFPETPEVRLGLFFRRWPPQEREV</sequence>
<name>A0AAV4SGK5_CAEEX</name>
<dbReference type="AlphaFoldDB" id="A0AAV4SGK5"/>